<proteinExistence type="predicted"/>
<dbReference type="Proteomes" id="UP000823388">
    <property type="component" value="Chromosome 6K"/>
</dbReference>
<evidence type="ECO:0000313" key="1">
    <source>
        <dbReference type="EMBL" id="KAG2584020.1"/>
    </source>
</evidence>
<sequence length="112" mass="12373">MQGGKWLWTKRRMADHPILSLTTGSIRTQDLAGCRGFFGGEICADGIGAPSLMVENARTQACCFMDQDNVLLTSNAEVVPLFIPALPCSQYCSENIDILIDAYFKFVIYDES</sequence>
<accession>A0A8T0RG50</accession>
<organism evidence="1 2">
    <name type="scientific">Panicum virgatum</name>
    <name type="common">Blackwell switchgrass</name>
    <dbReference type="NCBI Taxonomy" id="38727"/>
    <lineage>
        <taxon>Eukaryota</taxon>
        <taxon>Viridiplantae</taxon>
        <taxon>Streptophyta</taxon>
        <taxon>Embryophyta</taxon>
        <taxon>Tracheophyta</taxon>
        <taxon>Spermatophyta</taxon>
        <taxon>Magnoliopsida</taxon>
        <taxon>Liliopsida</taxon>
        <taxon>Poales</taxon>
        <taxon>Poaceae</taxon>
        <taxon>PACMAD clade</taxon>
        <taxon>Panicoideae</taxon>
        <taxon>Panicodae</taxon>
        <taxon>Paniceae</taxon>
        <taxon>Panicinae</taxon>
        <taxon>Panicum</taxon>
        <taxon>Panicum sect. Hiantes</taxon>
    </lineage>
</organism>
<comment type="caution">
    <text evidence="1">The sequence shown here is derived from an EMBL/GenBank/DDBJ whole genome shotgun (WGS) entry which is preliminary data.</text>
</comment>
<keyword evidence="2" id="KW-1185">Reference proteome</keyword>
<reference evidence="1" key="1">
    <citation type="submission" date="2020-05" db="EMBL/GenBank/DDBJ databases">
        <title>WGS assembly of Panicum virgatum.</title>
        <authorList>
            <person name="Lovell J.T."/>
            <person name="Jenkins J."/>
            <person name="Shu S."/>
            <person name="Juenger T.E."/>
            <person name="Schmutz J."/>
        </authorList>
    </citation>
    <scope>NUCLEOTIDE SEQUENCE</scope>
    <source>
        <strain evidence="1">AP13</strain>
    </source>
</reference>
<evidence type="ECO:0000313" key="2">
    <source>
        <dbReference type="Proteomes" id="UP000823388"/>
    </source>
</evidence>
<gene>
    <name evidence="1" type="ORF">PVAP13_6KG257300</name>
</gene>
<protein>
    <submittedName>
        <fullName evidence="1">Uncharacterized protein</fullName>
    </submittedName>
</protein>
<dbReference type="EMBL" id="CM029047">
    <property type="protein sequence ID" value="KAG2584020.1"/>
    <property type="molecule type" value="Genomic_DNA"/>
</dbReference>
<dbReference type="AlphaFoldDB" id="A0A8T0RG50"/>
<name>A0A8T0RG50_PANVG</name>